<evidence type="ECO:0000313" key="3">
    <source>
        <dbReference type="Proteomes" id="UP001221217"/>
    </source>
</evidence>
<feature type="transmembrane region" description="Helical" evidence="1">
    <location>
        <begin position="219"/>
        <end position="240"/>
    </location>
</feature>
<protein>
    <recommendedName>
        <fullName evidence="4">DUF445 domain-containing protein</fullName>
    </recommendedName>
</protein>
<dbReference type="Proteomes" id="UP001221217">
    <property type="component" value="Unassembled WGS sequence"/>
</dbReference>
<organism evidence="2 3">
    <name type="scientific">Candidatus Thalassospirochaeta sargassi</name>
    <dbReference type="NCBI Taxonomy" id="3119039"/>
    <lineage>
        <taxon>Bacteria</taxon>
        <taxon>Pseudomonadati</taxon>
        <taxon>Spirochaetota</taxon>
        <taxon>Spirochaetia</taxon>
        <taxon>Spirochaetales</taxon>
        <taxon>Spirochaetaceae</taxon>
        <taxon>Candidatus Thalassospirochaeta</taxon>
    </lineage>
</organism>
<dbReference type="PANTHER" id="PTHR38568">
    <property type="entry name" value="DUF445 DOMAIN-CONTAINING PROTEIN-RELATED"/>
    <property type="match status" value="1"/>
</dbReference>
<feature type="transmembrane region" description="Helical" evidence="1">
    <location>
        <begin position="7"/>
        <end position="25"/>
    </location>
</feature>
<accession>A0AAJ1IH68</accession>
<keyword evidence="1" id="KW-0472">Membrane</keyword>
<dbReference type="EMBL" id="JAQQAL010000040">
    <property type="protein sequence ID" value="MDC7228114.1"/>
    <property type="molecule type" value="Genomic_DNA"/>
</dbReference>
<reference evidence="2 3" key="1">
    <citation type="submission" date="2022-12" db="EMBL/GenBank/DDBJ databases">
        <title>Metagenome assembled genome from gulf of manar.</title>
        <authorList>
            <person name="Kohli P."/>
            <person name="Pk S."/>
            <person name="Venkata Ramana C."/>
            <person name="Sasikala C."/>
        </authorList>
    </citation>
    <scope>NUCLEOTIDE SEQUENCE [LARGE SCALE GENOMIC DNA]</scope>
    <source>
        <strain evidence="2">JB008</strain>
    </source>
</reference>
<evidence type="ECO:0008006" key="4">
    <source>
        <dbReference type="Google" id="ProtNLM"/>
    </source>
</evidence>
<dbReference type="AlphaFoldDB" id="A0AAJ1IH68"/>
<feature type="transmembrane region" description="Helical" evidence="1">
    <location>
        <begin position="37"/>
        <end position="55"/>
    </location>
</feature>
<name>A0AAJ1IH68_9SPIO</name>
<dbReference type="PANTHER" id="PTHR38568:SF1">
    <property type="entry name" value="DUF445 DOMAIN-CONTAINING PROTEIN"/>
    <property type="match status" value="1"/>
</dbReference>
<keyword evidence="1" id="KW-0812">Transmembrane</keyword>
<comment type="caution">
    <text evidence="2">The sequence shown here is derived from an EMBL/GenBank/DDBJ whole genome shotgun (WGS) entry which is preliminary data.</text>
</comment>
<keyword evidence="1" id="KW-1133">Transmembrane helix</keyword>
<evidence type="ECO:0000256" key="1">
    <source>
        <dbReference type="SAM" id="Phobius"/>
    </source>
</evidence>
<gene>
    <name evidence="2" type="ORF">PQJ61_15225</name>
</gene>
<evidence type="ECO:0000313" key="2">
    <source>
        <dbReference type="EMBL" id="MDC7228114.1"/>
    </source>
</evidence>
<proteinExistence type="predicted"/>
<sequence>MNKSQVTNLTAALIVTAGYLIAFYVNPVAGEHIKTVGFFALSGAITNWLAIYMLFEKVPGLYGSGVIPAHFSEIKDWIHNMVMEQFFTHENLDHYFKEGQDMLFKSVDLDAAVDQLDYDRIYDTVKAEILSSKLGGMLGMFGGEGLFERYRDPFKLKMREHILLELSAPGFFQSILSSGNIDISSIVMEKVEVIIQERLDDLTPQMIKEIVQEMIKRHLGWLVVWGGVFGGLIGLVMSFVN</sequence>